<reference evidence="2 3" key="1">
    <citation type="journal article" date="2014" name="Nat. Commun.">
        <title>Molecular traces of alternative social organization in a termite genome.</title>
        <authorList>
            <person name="Terrapon N."/>
            <person name="Li C."/>
            <person name="Robertson H.M."/>
            <person name="Ji L."/>
            <person name="Meng X."/>
            <person name="Booth W."/>
            <person name="Chen Z."/>
            <person name="Childers C.P."/>
            <person name="Glastad K.M."/>
            <person name="Gokhale K."/>
            <person name="Gowin J."/>
            <person name="Gronenberg W."/>
            <person name="Hermansen R.A."/>
            <person name="Hu H."/>
            <person name="Hunt B.G."/>
            <person name="Huylmans A.K."/>
            <person name="Khalil S.M."/>
            <person name="Mitchell R.D."/>
            <person name="Munoz-Torres M.C."/>
            <person name="Mustard J.A."/>
            <person name="Pan H."/>
            <person name="Reese J.T."/>
            <person name="Scharf M.E."/>
            <person name="Sun F."/>
            <person name="Vogel H."/>
            <person name="Xiao J."/>
            <person name="Yang W."/>
            <person name="Yang Z."/>
            <person name="Yang Z."/>
            <person name="Zhou J."/>
            <person name="Zhu J."/>
            <person name="Brent C.S."/>
            <person name="Elsik C.G."/>
            <person name="Goodisman M.A."/>
            <person name="Liberles D.A."/>
            <person name="Roe R.M."/>
            <person name="Vargo E.L."/>
            <person name="Vilcinskas A."/>
            <person name="Wang J."/>
            <person name="Bornberg-Bauer E."/>
            <person name="Korb J."/>
            <person name="Zhang G."/>
            <person name="Liebig J."/>
        </authorList>
    </citation>
    <scope>NUCLEOTIDE SEQUENCE [LARGE SCALE GENOMIC DNA]</scope>
    <source>
        <tissue evidence="2">Whole organism</tissue>
    </source>
</reference>
<evidence type="ECO:0000313" key="3">
    <source>
        <dbReference type="Proteomes" id="UP000027135"/>
    </source>
</evidence>
<gene>
    <name evidence="2" type="ORF">L798_14190</name>
</gene>
<dbReference type="AlphaFoldDB" id="A0A067QPU5"/>
<evidence type="ECO:0000256" key="1">
    <source>
        <dbReference type="SAM" id="MobiDB-lite"/>
    </source>
</evidence>
<dbReference type="InParanoid" id="A0A067QPU5"/>
<proteinExistence type="predicted"/>
<protein>
    <submittedName>
        <fullName evidence="2">Uncharacterized protein</fullName>
    </submittedName>
</protein>
<name>A0A067QPU5_ZOONE</name>
<sequence>MLVRAMSEEGRGGNQSVNQNAARQMAKAILLAAKGNTANYPTADGDEHRVLRREVSHTPSTSCGSLVESLLLEDGNLSSNISNKQSNDTEVKFKRIVILKTAIINMMKHNNHK</sequence>
<accession>A0A067QPU5</accession>
<dbReference type="EMBL" id="KK853080">
    <property type="protein sequence ID" value="KDR11695.1"/>
    <property type="molecule type" value="Genomic_DNA"/>
</dbReference>
<feature type="compositionally biased region" description="Basic and acidic residues" evidence="1">
    <location>
        <begin position="1"/>
        <end position="11"/>
    </location>
</feature>
<dbReference type="Proteomes" id="UP000027135">
    <property type="component" value="Unassembled WGS sequence"/>
</dbReference>
<organism evidence="2 3">
    <name type="scientific">Zootermopsis nevadensis</name>
    <name type="common">Dampwood termite</name>
    <dbReference type="NCBI Taxonomy" id="136037"/>
    <lineage>
        <taxon>Eukaryota</taxon>
        <taxon>Metazoa</taxon>
        <taxon>Ecdysozoa</taxon>
        <taxon>Arthropoda</taxon>
        <taxon>Hexapoda</taxon>
        <taxon>Insecta</taxon>
        <taxon>Pterygota</taxon>
        <taxon>Neoptera</taxon>
        <taxon>Polyneoptera</taxon>
        <taxon>Dictyoptera</taxon>
        <taxon>Blattodea</taxon>
        <taxon>Blattoidea</taxon>
        <taxon>Termitoidae</taxon>
        <taxon>Termopsidae</taxon>
        <taxon>Zootermopsis</taxon>
    </lineage>
</organism>
<keyword evidence="3" id="KW-1185">Reference proteome</keyword>
<evidence type="ECO:0000313" key="2">
    <source>
        <dbReference type="EMBL" id="KDR11695.1"/>
    </source>
</evidence>
<feature type="region of interest" description="Disordered" evidence="1">
    <location>
        <begin position="1"/>
        <end position="20"/>
    </location>
</feature>